<organism evidence="4 5">
    <name type="scientific">Leucothrix arctica</name>
    <dbReference type="NCBI Taxonomy" id="1481894"/>
    <lineage>
        <taxon>Bacteria</taxon>
        <taxon>Pseudomonadati</taxon>
        <taxon>Pseudomonadota</taxon>
        <taxon>Gammaproteobacteria</taxon>
        <taxon>Thiotrichales</taxon>
        <taxon>Thiotrichaceae</taxon>
        <taxon>Leucothrix</taxon>
    </lineage>
</organism>
<dbReference type="EMBL" id="QGKL01000042">
    <property type="protein sequence ID" value="PWQ93626.1"/>
    <property type="molecule type" value="Genomic_DNA"/>
</dbReference>
<feature type="transmembrane region" description="Helical" evidence="3">
    <location>
        <begin position="21"/>
        <end position="46"/>
    </location>
</feature>
<feature type="transmembrane region" description="Helical" evidence="3">
    <location>
        <begin position="83"/>
        <end position="103"/>
    </location>
</feature>
<comment type="caution">
    <text evidence="4">The sequence shown here is derived from an EMBL/GenBank/DDBJ whole genome shotgun (WGS) entry which is preliminary data.</text>
</comment>
<name>A0A317C4M0_9GAMM</name>
<dbReference type="RefSeq" id="WP_109825614.1">
    <property type="nucleotide sequence ID" value="NZ_QGKL01000042.1"/>
</dbReference>
<comment type="similarity">
    <text evidence="2">Belongs to the CDP-alcohol phosphatidyltransferase class-I family.</text>
</comment>
<protein>
    <recommendedName>
        <fullName evidence="6">CDP-alcohol phosphatidyltransferase</fullName>
    </recommendedName>
</protein>
<dbReference type="GO" id="GO:0008654">
    <property type="term" value="P:phospholipid biosynthetic process"/>
    <property type="evidence" value="ECO:0007669"/>
    <property type="project" value="InterPro"/>
</dbReference>
<dbReference type="Pfam" id="PF01066">
    <property type="entry name" value="CDP-OH_P_transf"/>
    <property type="match status" value="1"/>
</dbReference>
<keyword evidence="3" id="KW-0812">Transmembrane</keyword>
<evidence type="ECO:0000256" key="1">
    <source>
        <dbReference type="ARBA" id="ARBA00022679"/>
    </source>
</evidence>
<dbReference type="InterPro" id="IPR048254">
    <property type="entry name" value="CDP_ALCOHOL_P_TRANSF_CS"/>
</dbReference>
<keyword evidence="3" id="KW-1133">Transmembrane helix</keyword>
<evidence type="ECO:0000313" key="4">
    <source>
        <dbReference type="EMBL" id="PWQ93626.1"/>
    </source>
</evidence>
<sequence length="200" mass="21978">MFDKRILDKSRNLQNKLAKKLLARGVGANQVTVVGFVIGMLALPLLAINQPISALFCILLNRLLDGLDGTLARLTKPTDKGGFLDIVLDFLFYSSIPLGFAFMNVEENALAAAVLIYAFVGTGCSFLAFAVIAAKRKMDSTDYPNKSFYYLGGLTEASETIFVFALMCIFPLWFTSLAYTFAVLCIITTVLRIRAGMELF</sequence>
<proteinExistence type="inferred from homology"/>
<dbReference type="Proteomes" id="UP000245506">
    <property type="component" value="Unassembled WGS sequence"/>
</dbReference>
<dbReference type="PROSITE" id="PS00379">
    <property type="entry name" value="CDP_ALCOHOL_P_TRANSF"/>
    <property type="match status" value="1"/>
</dbReference>
<evidence type="ECO:0000256" key="3">
    <source>
        <dbReference type="SAM" id="Phobius"/>
    </source>
</evidence>
<keyword evidence="5" id="KW-1185">Reference proteome</keyword>
<accession>A0A317C4M0</accession>
<dbReference type="OrthoDB" id="9790577at2"/>
<dbReference type="GO" id="GO:0016020">
    <property type="term" value="C:membrane"/>
    <property type="evidence" value="ECO:0007669"/>
    <property type="project" value="InterPro"/>
</dbReference>
<dbReference type="Gene3D" id="1.20.120.1760">
    <property type="match status" value="1"/>
</dbReference>
<dbReference type="AlphaFoldDB" id="A0A317C4M0"/>
<keyword evidence="3" id="KW-0472">Membrane</keyword>
<feature type="transmembrane region" description="Helical" evidence="3">
    <location>
        <begin position="109"/>
        <end position="135"/>
    </location>
</feature>
<keyword evidence="1 2" id="KW-0808">Transferase</keyword>
<gene>
    <name evidence="4" type="ORF">DKT75_18600</name>
</gene>
<feature type="transmembrane region" description="Helical" evidence="3">
    <location>
        <begin position="173"/>
        <end position="193"/>
    </location>
</feature>
<evidence type="ECO:0000313" key="5">
    <source>
        <dbReference type="Proteomes" id="UP000245506"/>
    </source>
</evidence>
<reference evidence="4 5" key="1">
    <citation type="submission" date="2018-05" db="EMBL/GenBank/DDBJ databases">
        <title>Leucothrix arctica sp. nov., isolated from Arctic seawater.</title>
        <authorList>
            <person name="Choi A."/>
            <person name="Baek K."/>
        </authorList>
    </citation>
    <scope>NUCLEOTIDE SEQUENCE [LARGE SCALE GENOMIC DNA]</scope>
    <source>
        <strain evidence="4 5">IMCC9719</strain>
    </source>
</reference>
<evidence type="ECO:0000256" key="2">
    <source>
        <dbReference type="RuleBase" id="RU003750"/>
    </source>
</evidence>
<dbReference type="InterPro" id="IPR000462">
    <property type="entry name" value="CDP-OH_P_trans"/>
</dbReference>
<evidence type="ECO:0008006" key="6">
    <source>
        <dbReference type="Google" id="ProtNLM"/>
    </source>
</evidence>
<dbReference type="InterPro" id="IPR043130">
    <property type="entry name" value="CDP-OH_PTrfase_TM_dom"/>
</dbReference>
<dbReference type="GO" id="GO:0016780">
    <property type="term" value="F:phosphotransferase activity, for other substituted phosphate groups"/>
    <property type="evidence" value="ECO:0007669"/>
    <property type="project" value="InterPro"/>
</dbReference>